<organism evidence="1">
    <name type="scientific">marine metagenome</name>
    <dbReference type="NCBI Taxonomy" id="408172"/>
    <lineage>
        <taxon>unclassified sequences</taxon>
        <taxon>metagenomes</taxon>
        <taxon>ecological metagenomes</taxon>
    </lineage>
</organism>
<gene>
    <name evidence="1" type="ORF">METZ01_LOCUS341555</name>
</gene>
<evidence type="ECO:0000313" key="1">
    <source>
        <dbReference type="EMBL" id="SVC88701.1"/>
    </source>
</evidence>
<reference evidence="1" key="1">
    <citation type="submission" date="2018-05" db="EMBL/GenBank/DDBJ databases">
        <authorList>
            <person name="Lanie J.A."/>
            <person name="Ng W.-L."/>
            <person name="Kazmierczak K.M."/>
            <person name="Andrzejewski T.M."/>
            <person name="Davidsen T.M."/>
            <person name="Wayne K.J."/>
            <person name="Tettelin H."/>
            <person name="Glass J.I."/>
            <person name="Rusch D."/>
            <person name="Podicherti R."/>
            <person name="Tsui H.-C.T."/>
            <person name="Winkler M.E."/>
        </authorList>
    </citation>
    <scope>NUCLEOTIDE SEQUENCE</scope>
</reference>
<dbReference type="AlphaFoldDB" id="A0A382QWJ8"/>
<accession>A0A382QWJ8</accession>
<dbReference type="EMBL" id="UINC01116746">
    <property type="protein sequence ID" value="SVC88701.1"/>
    <property type="molecule type" value="Genomic_DNA"/>
</dbReference>
<protein>
    <submittedName>
        <fullName evidence="1">Uncharacterized protein</fullName>
    </submittedName>
</protein>
<name>A0A382QWJ8_9ZZZZ</name>
<proteinExistence type="predicted"/>
<sequence>MPLWGTTHDATTNKPKFCPNDVNSPYDKTRVYADSSGWVVTGPATGNGNTGADPEILVAIGGLSGATSSLGLKHPTLTNYRIITNDDHGTSNNIVFDVSWDESVTYTAGTAATLVLTADAGDDVTATATHLDGVALTTGLAGNTLRFTATSDQADTYDLAANVTMGDPDLKDTVSGSNIASASKKFTSGVKTAIGYESIVIA</sequence>